<dbReference type="InterPro" id="IPR049402">
    <property type="entry name" value="DZF_dom_C"/>
</dbReference>
<dbReference type="Gene3D" id="3.30.460.10">
    <property type="entry name" value="Beta Polymerase, domain 2"/>
    <property type="match status" value="1"/>
</dbReference>
<feature type="region of interest" description="Disordered" evidence="7">
    <location>
        <begin position="1"/>
        <end position="28"/>
    </location>
</feature>
<feature type="compositionally biased region" description="Gly residues" evidence="7">
    <location>
        <begin position="9"/>
        <end position="19"/>
    </location>
</feature>
<name>A0AAV7XMN4_9NEOP</name>
<evidence type="ECO:0000256" key="2">
    <source>
        <dbReference type="ARBA" id="ARBA00023015"/>
    </source>
</evidence>
<evidence type="ECO:0000256" key="5">
    <source>
        <dbReference type="ARBA" id="ARBA00023163"/>
    </source>
</evidence>
<feature type="compositionally biased region" description="Basic and acidic residues" evidence="7">
    <location>
        <begin position="365"/>
        <end position="376"/>
    </location>
</feature>
<dbReference type="Gene3D" id="1.10.1410.40">
    <property type="match status" value="1"/>
</dbReference>
<dbReference type="EMBL" id="JAPTSV010000007">
    <property type="protein sequence ID" value="KAJ1525893.1"/>
    <property type="molecule type" value="Genomic_DNA"/>
</dbReference>
<organism evidence="9 10">
    <name type="scientific">Megalurothrips usitatus</name>
    <name type="common">bean blossom thrips</name>
    <dbReference type="NCBI Taxonomy" id="439358"/>
    <lineage>
        <taxon>Eukaryota</taxon>
        <taxon>Metazoa</taxon>
        <taxon>Ecdysozoa</taxon>
        <taxon>Arthropoda</taxon>
        <taxon>Hexapoda</taxon>
        <taxon>Insecta</taxon>
        <taxon>Pterygota</taxon>
        <taxon>Neoptera</taxon>
        <taxon>Paraneoptera</taxon>
        <taxon>Thysanoptera</taxon>
        <taxon>Terebrantia</taxon>
        <taxon>Thripoidea</taxon>
        <taxon>Thripidae</taxon>
        <taxon>Megalurothrips</taxon>
    </lineage>
</organism>
<dbReference type="PANTHER" id="PTHR46447">
    <property type="entry name" value="INTERLEUKIN ENHANCER-BINDING FACTOR"/>
    <property type="match status" value="1"/>
</dbReference>
<dbReference type="InterPro" id="IPR006561">
    <property type="entry name" value="DZF_dom"/>
</dbReference>
<dbReference type="Proteomes" id="UP001075354">
    <property type="component" value="Chromosome 7"/>
</dbReference>
<sequence>MRMARGRGRGGPMGRGGMRPGPRPLPHGVKPPMYLPRHPFDLALCEPTFPRVKPAVDDNAFQQALMKRNLDLTPTQKEHSAVLNLVTKVQAVLDSLIINPGSFDACQIEEVREVGSYKKGTMITGHIVADLVVILKTFPTREAVDKFAQKVYEDLQVAVKECKSDVALATTERGFELAMQGATVRILVTTIVPNLRKLNPEFHLDSKIIQSHLAAVRHSRWFEENAHHSSIKALIRLLRDLRRRFEGLEPLSPWMLDLLAHNAILNNPGRQALPINIAYRRCLQLLSAGLFLPGSASITDPCEGNNMRVHTAMTLEQQDQVCLTAQTILRVLAHGGYKRILEGNTPDITSDTSVWEDVVVSPLEKAYEKPPEKKEDEEMEEGAALETMET</sequence>
<reference evidence="9" key="1">
    <citation type="submission" date="2022-12" db="EMBL/GenBank/DDBJ databases">
        <title>Chromosome-level genome assembly of the bean flower thrips Megalurothrips usitatus.</title>
        <authorList>
            <person name="Ma L."/>
            <person name="Liu Q."/>
            <person name="Li H."/>
            <person name="Cai W."/>
        </authorList>
    </citation>
    <scope>NUCLEOTIDE SEQUENCE</scope>
    <source>
        <strain evidence="9">Cailab_2022a</strain>
    </source>
</reference>
<dbReference type="GO" id="GO:0003677">
    <property type="term" value="F:DNA binding"/>
    <property type="evidence" value="ECO:0007669"/>
    <property type="project" value="UniProtKB-KW"/>
</dbReference>
<evidence type="ECO:0000313" key="10">
    <source>
        <dbReference type="Proteomes" id="UP001075354"/>
    </source>
</evidence>
<feature type="region of interest" description="Disordered" evidence="7">
    <location>
        <begin position="365"/>
        <end position="390"/>
    </location>
</feature>
<dbReference type="SMART" id="SM00572">
    <property type="entry name" value="DZF"/>
    <property type="match status" value="1"/>
</dbReference>
<dbReference type="SUPFAM" id="SSF81301">
    <property type="entry name" value="Nucleotidyltransferase"/>
    <property type="match status" value="1"/>
</dbReference>
<evidence type="ECO:0000256" key="7">
    <source>
        <dbReference type="SAM" id="MobiDB-lite"/>
    </source>
</evidence>
<keyword evidence="3" id="KW-0238">DNA-binding</keyword>
<accession>A0AAV7XMN4</accession>
<keyword evidence="4" id="KW-0010">Activator</keyword>
<dbReference type="PROSITE" id="PS50152">
    <property type="entry name" value="25A_SYNTH_3"/>
    <property type="match status" value="1"/>
</dbReference>
<dbReference type="InterPro" id="IPR043519">
    <property type="entry name" value="NT_sf"/>
</dbReference>
<evidence type="ECO:0000256" key="1">
    <source>
        <dbReference type="ARBA" id="ARBA00004123"/>
    </source>
</evidence>
<dbReference type="InterPro" id="IPR049401">
    <property type="entry name" value="DZF_dom_N"/>
</dbReference>
<dbReference type="FunFam" id="3.30.460.10:FF:000058">
    <property type="entry name" value="Interleukin enhancer-binding factor 2"/>
    <property type="match status" value="1"/>
</dbReference>
<dbReference type="AlphaFoldDB" id="A0AAV7XMN4"/>
<evidence type="ECO:0000256" key="4">
    <source>
        <dbReference type="ARBA" id="ARBA00023159"/>
    </source>
</evidence>
<feature type="domain" description="DZF" evidence="8">
    <location>
        <begin position="23"/>
        <end position="383"/>
    </location>
</feature>
<keyword evidence="6" id="KW-0539">Nucleus</keyword>
<dbReference type="GO" id="GO:0003725">
    <property type="term" value="F:double-stranded RNA binding"/>
    <property type="evidence" value="ECO:0007669"/>
    <property type="project" value="TreeGrafter"/>
</dbReference>
<evidence type="ECO:0000313" key="9">
    <source>
        <dbReference type="EMBL" id="KAJ1525893.1"/>
    </source>
</evidence>
<dbReference type="Pfam" id="PF07528">
    <property type="entry name" value="DZF_N"/>
    <property type="match status" value="1"/>
</dbReference>
<protein>
    <recommendedName>
        <fullName evidence="8">DZF domain-containing protein</fullName>
    </recommendedName>
</protein>
<proteinExistence type="predicted"/>
<evidence type="ECO:0000259" key="8">
    <source>
        <dbReference type="PROSITE" id="PS51703"/>
    </source>
</evidence>
<dbReference type="PROSITE" id="PS51703">
    <property type="entry name" value="DZF"/>
    <property type="match status" value="1"/>
</dbReference>
<dbReference type="InterPro" id="IPR052134">
    <property type="entry name" value="ILF2"/>
</dbReference>
<evidence type="ECO:0000256" key="6">
    <source>
        <dbReference type="ARBA" id="ARBA00023242"/>
    </source>
</evidence>
<comment type="caution">
    <text evidence="9">The sequence shown here is derived from an EMBL/GenBank/DDBJ whole genome shotgun (WGS) entry which is preliminary data.</text>
</comment>
<keyword evidence="2" id="KW-0805">Transcription regulation</keyword>
<dbReference type="Pfam" id="PF20965">
    <property type="entry name" value="DZF_C"/>
    <property type="match status" value="1"/>
</dbReference>
<comment type="subcellular location">
    <subcellularLocation>
        <location evidence="1">Nucleus</location>
    </subcellularLocation>
</comment>
<keyword evidence="10" id="KW-1185">Reference proteome</keyword>
<feature type="compositionally biased region" description="Acidic residues" evidence="7">
    <location>
        <begin position="377"/>
        <end position="390"/>
    </location>
</feature>
<dbReference type="PANTHER" id="PTHR46447:SF1">
    <property type="entry name" value="INTERLEUKIN ENHANCER-BINDING FACTOR 2"/>
    <property type="match status" value="1"/>
</dbReference>
<keyword evidence="5" id="KW-0804">Transcription</keyword>
<gene>
    <name evidence="9" type="ORF">ONE63_009084</name>
</gene>
<evidence type="ECO:0000256" key="3">
    <source>
        <dbReference type="ARBA" id="ARBA00023125"/>
    </source>
</evidence>
<dbReference type="GO" id="GO:0045893">
    <property type="term" value="P:positive regulation of DNA-templated transcription"/>
    <property type="evidence" value="ECO:0007669"/>
    <property type="project" value="TreeGrafter"/>
</dbReference>
<dbReference type="GO" id="GO:0071013">
    <property type="term" value="C:catalytic step 2 spliceosome"/>
    <property type="evidence" value="ECO:0007669"/>
    <property type="project" value="TreeGrafter"/>
</dbReference>